<evidence type="ECO:0000313" key="2">
    <source>
        <dbReference type="EnsemblMetazoa" id="ASIC011391-PA"/>
    </source>
</evidence>
<organism evidence="1">
    <name type="scientific">Anopheles sinensis</name>
    <name type="common">Mosquito</name>
    <dbReference type="NCBI Taxonomy" id="74873"/>
    <lineage>
        <taxon>Eukaryota</taxon>
        <taxon>Metazoa</taxon>
        <taxon>Ecdysozoa</taxon>
        <taxon>Arthropoda</taxon>
        <taxon>Hexapoda</taxon>
        <taxon>Insecta</taxon>
        <taxon>Pterygota</taxon>
        <taxon>Neoptera</taxon>
        <taxon>Endopterygota</taxon>
        <taxon>Diptera</taxon>
        <taxon>Nematocera</taxon>
        <taxon>Culicoidea</taxon>
        <taxon>Culicidae</taxon>
        <taxon>Anophelinae</taxon>
        <taxon>Anopheles</taxon>
    </lineage>
</organism>
<accession>A0A084W0C1</accession>
<dbReference type="EMBL" id="ATLV01019116">
    <property type="status" value="NOT_ANNOTATED_CDS"/>
    <property type="molecule type" value="Genomic_DNA"/>
</dbReference>
<evidence type="ECO:0000313" key="3">
    <source>
        <dbReference type="Proteomes" id="UP000030765"/>
    </source>
</evidence>
<dbReference type="EMBL" id="KE525262">
    <property type="protein sequence ID" value="KFB43665.1"/>
    <property type="molecule type" value="Genomic_DNA"/>
</dbReference>
<keyword evidence="3" id="KW-1185">Reference proteome</keyword>
<evidence type="ECO:0000313" key="1">
    <source>
        <dbReference type="EMBL" id="KFB43665.1"/>
    </source>
</evidence>
<protein>
    <submittedName>
        <fullName evidence="1 2">Uncharacterized protein</fullName>
    </submittedName>
</protein>
<dbReference type="AlphaFoldDB" id="A0A084W0C1"/>
<gene>
    <name evidence="1" type="ORF">ZHAS_00011391</name>
</gene>
<name>A0A084W0C1_ANOSI</name>
<dbReference type="Proteomes" id="UP000030765">
    <property type="component" value="Unassembled WGS sequence"/>
</dbReference>
<dbReference type="EnsemblMetazoa" id="ASIC011391-RA">
    <property type="protein sequence ID" value="ASIC011391-PA"/>
    <property type="gene ID" value="ASIC011391"/>
</dbReference>
<dbReference type="VEuPathDB" id="VectorBase:ASIC011391"/>
<proteinExistence type="predicted"/>
<reference evidence="1 3" key="1">
    <citation type="journal article" date="2014" name="BMC Genomics">
        <title>Genome sequence of Anopheles sinensis provides insight into genetics basis of mosquito competence for malaria parasites.</title>
        <authorList>
            <person name="Zhou D."/>
            <person name="Zhang D."/>
            <person name="Ding G."/>
            <person name="Shi L."/>
            <person name="Hou Q."/>
            <person name="Ye Y."/>
            <person name="Xu Y."/>
            <person name="Zhou H."/>
            <person name="Xiong C."/>
            <person name="Li S."/>
            <person name="Yu J."/>
            <person name="Hong S."/>
            <person name="Yu X."/>
            <person name="Zou P."/>
            <person name="Chen C."/>
            <person name="Chang X."/>
            <person name="Wang W."/>
            <person name="Lv Y."/>
            <person name="Sun Y."/>
            <person name="Ma L."/>
            <person name="Shen B."/>
            <person name="Zhu C."/>
        </authorList>
    </citation>
    <scope>NUCLEOTIDE SEQUENCE [LARGE SCALE GENOMIC DNA]</scope>
</reference>
<reference evidence="2" key="2">
    <citation type="submission" date="2020-05" db="UniProtKB">
        <authorList>
            <consortium name="EnsemblMetazoa"/>
        </authorList>
    </citation>
    <scope>IDENTIFICATION</scope>
</reference>
<sequence>MLRVHEAVTELEDARPRYRERTSFGVTTGAAESLATAQPPFRNHPIPALPYWCACGMGT</sequence>